<evidence type="ECO:0000313" key="2">
    <source>
        <dbReference type="EMBL" id="SEJ76282.1"/>
    </source>
</evidence>
<keyword evidence="1" id="KW-1133">Transmembrane helix</keyword>
<dbReference type="PIRSF" id="PIRSF033239">
    <property type="entry name" value="ExoD"/>
    <property type="match status" value="1"/>
</dbReference>
<dbReference type="Pfam" id="PF06055">
    <property type="entry name" value="ExoD"/>
    <property type="match status" value="1"/>
</dbReference>
<dbReference type="STRING" id="1227549.SAMN05444007_10724"/>
<sequence>MSNGTGGRAAGTAAENEQALSALVDRLRAASGQDSVTVKDAVDAVGRRSLLPLLLVPALVAATPLSGIPGLSALSGILIALISFQLLMSYDEVRLPRRLSRYSVEGDALRKALEKSQPVIGLLDRFTRPRLTVLFHRPIITLAELLCLASGLLMPFLEVIPFSASFAASGVCLLALALLTRDGLLLLLALLPYAALAALFL</sequence>
<gene>
    <name evidence="2" type="ORF">SAMN05444007_10724</name>
</gene>
<dbReference type="OrthoDB" id="7949130at2"/>
<feature type="transmembrane region" description="Helical" evidence="1">
    <location>
        <begin position="159"/>
        <end position="179"/>
    </location>
</feature>
<keyword evidence="3" id="KW-1185">Reference proteome</keyword>
<keyword evidence="1" id="KW-0472">Membrane</keyword>
<feature type="transmembrane region" description="Helical" evidence="1">
    <location>
        <begin position="184"/>
        <end position="200"/>
    </location>
</feature>
<evidence type="ECO:0000256" key="1">
    <source>
        <dbReference type="SAM" id="Phobius"/>
    </source>
</evidence>
<protein>
    <submittedName>
        <fullName evidence="2">Uncharacterized conserved protein</fullName>
    </submittedName>
</protein>
<dbReference type="PANTHER" id="PTHR41795">
    <property type="entry name" value="EXOPOLYSACCHARIDE SYNTHESIS PROTEIN"/>
    <property type="match status" value="1"/>
</dbReference>
<dbReference type="EMBL" id="FNYD01000007">
    <property type="protein sequence ID" value="SEJ76282.1"/>
    <property type="molecule type" value="Genomic_DNA"/>
</dbReference>
<dbReference type="PANTHER" id="PTHR41795:SF1">
    <property type="entry name" value="EXOPOLYSACCHARIDE SYNTHESIS PROTEIN"/>
    <property type="match status" value="1"/>
</dbReference>
<organism evidence="2 3">
    <name type="scientific">Cribrihabitans marinus</name>
    <dbReference type="NCBI Taxonomy" id="1227549"/>
    <lineage>
        <taxon>Bacteria</taxon>
        <taxon>Pseudomonadati</taxon>
        <taxon>Pseudomonadota</taxon>
        <taxon>Alphaproteobacteria</taxon>
        <taxon>Rhodobacterales</taxon>
        <taxon>Paracoccaceae</taxon>
        <taxon>Cribrihabitans</taxon>
    </lineage>
</organism>
<feature type="transmembrane region" description="Helical" evidence="1">
    <location>
        <begin position="71"/>
        <end position="90"/>
    </location>
</feature>
<keyword evidence="1" id="KW-0812">Transmembrane</keyword>
<dbReference type="InterPro" id="IPR010331">
    <property type="entry name" value="ExoD"/>
</dbReference>
<proteinExistence type="predicted"/>
<evidence type="ECO:0000313" key="3">
    <source>
        <dbReference type="Proteomes" id="UP000199379"/>
    </source>
</evidence>
<reference evidence="2 3" key="1">
    <citation type="submission" date="2016-10" db="EMBL/GenBank/DDBJ databases">
        <authorList>
            <person name="de Groot N.N."/>
        </authorList>
    </citation>
    <scope>NUCLEOTIDE SEQUENCE [LARGE SCALE GENOMIC DNA]</scope>
    <source>
        <strain evidence="2 3">DSM 29340</strain>
    </source>
</reference>
<accession>A0A1H7BNZ2</accession>
<dbReference type="RefSeq" id="WP_092367312.1">
    <property type="nucleotide sequence ID" value="NZ_BMGV01000007.1"/>
</dbReference>
<dbReference type="Proteomes" id="UP000199379">
    <property type="component" value="Unassembled WGS sequence"/>
</dbReference>
<feature type="transmembrane region" description="Helical" evidence="1">
    <location>
        <begin position="134"/>
        <end position="153"/>
    </location>
</feature>
<dbReference type="AlphaFoldDB" id="A0A1H7BNZ2"/>
<name>A0A1H7BNZ2_9RHOB</name>